<keyword evidence="2" id="KW-1185">Reference proteome</keyword>
<reference evidence="1 2" key="1">
    <citation type="journal article" date="2021" name="Front. Genet.">
        <title>Chromosome-Level Genome Assembly Reveals Significant Gene Expansion in the Toll and IMD Signaling Pathways of Dendrolimus kikuchii.</title>
        <authorList>
            <person name="Zhou J."/>
            <person name="Wu P."/>
            <person name="Xiong Z."/>
            <person name="Liu N."/>
            <person name="Zhao N."/>
            <person name="Ji M."/>
            <person name="Qiu Y."/>
            <person name="Yang B."/>
        </authorList>
    </citation>
    <scope>NUCLEOTIDE SEQUENCE [LARGE SCALE GENOMIC DNA]</scope>
    <source>
        <strain evidence="1">Ann1</strain>
    </source>
</reference>
<dbReference type="Proteomes" id="UP000824533">
    <property type="component" value="Linkage Group LG23"/>
</dbReference>
<proteinExistence type="predicted"/>
<accession>A0ACC1CK54</accession>
<comment type="caution">
    <text evidence="1">The sequence shown here is derived from an EMBL/GenBank/DDBJ whole genome shotgun (WGS) entry which is preliminary data.</text>
</comment>
<evidence type="ECO:0000313" key="1">
    <source>
        <dbReference type="EMBL" id="KAJ0171932.1"/>
    </source>
</evidence>
<dbReference type="EMBL" id="CM034409">
    <property type="protein sequence ID" value="KAJ0171932.1"/>
    <property type="molecule type" value="Genomic_DNA"/>
</dbReference>
<protein>
    <submittedName>
        <fullName evidence="1">Uncharacterized protein</fullName>
    </submittedName>
</protein>
<name>A0ACC1CK54_9NEOP</name>
<organism evidence="1 2">
    <name type="scientific">Dendrolimus kikuchii</name>
    <dbReference type="NCBI Taxonomy" id="765133"/>
    <lineage>
        <taxon>Eukaryota</taxon>
        <taxon>Metazoa</taxon>
        <taxon>Ecdysozoa</taxon>
        <taxon>Arthropoda</taxon>
        <taxon>Hexapoda</taxon>
        <taxon>Insecta</taxon>
        <taxon>Pterygota</taxon>
        <taxon>Neoptera</taxon>
        <taxon>Endopterygota</taxon>
        <taxon>Lepidoptera</taxon>
        <taxon>Glossata</taxon>
        <taxon>Ditrysia</taxon>
        <taxon>Bombycoidea</taxon>
        <taxon>Lasiocampidae</taxon>
        <taxon>Dendrolimus</taxon>
    </lineage>
</organism>
<sequence>MDIHRQLQNLEWCKTDWPKPNISEKAMELLKESAQIPETELISDIEEIIRKSKLFPVEHPVENGRMENLKDRVSKENLKKNIASTHPLLHWRVLHLMAEFLVFKREYGSSIEKEFYKEMTIPEFIDRLLQKRAVSFLGANDRYKLITGETGERRAVGTLKQSPPLVLENCLSYDEIKISALLYVTGHTECINDGLRRNAGKIDDSDIERSAVIVGVIGARFKRLGRMDYEDMVISKKQNVAANGYGQPEEPIKRAYRQLWENFYQIDSLIYNEVTSHVDMQNKRKEKMYGDRFVWLQKDGVIFDNLTFHRRTSIITETSLLEANRRASEESKYAYLNVIGCGLGVWRISRHQNDVFVLSFLQRTSDLMRKGLLNNVSDINFAYIGTHNKITAMFNSSSDSENDDTTKKKMFLKYKDHPKGGINVQLEDREPSSRLNGEHEGKLLVMTYPWDGNAHPGNEFWIGKLWSSGDPAAACSTQISELHNAHVNANVRASNAHVATDSGVAHIRDYTRSSTDT</sequence>
<gene>
    <name evidence="1" type="ORF">K1T71_012695</name>
</gene>
<evidence type="ECO:0000313" key="2">
    <source>
        <dbReference type="Proteomes" id="UP000824533"/>
    </source>
</evidence>